<organism evidence="1 2">
    <name type="scientific">Lentilactobacillus senioris DSM 24302 = JCM 17472</name>
    <dbReference type="NCBI Taxonomy" id="1423802"/>
    <lineage>
        <taxon>Bacteria</taxon>
        <taxon>Bacillati</taxon>
        <taxon>Bacillota</taxon>
        <taxon>Bacilli</taxon>
        <taxon>Lactobacillales</taxon>
        <taxon>Lactobacillaceae</taxon>
        <taxon>Lentilactobacillus</taxon>
    </lineage>
</organism>
<protein>
    <submittedName>
        <fullName evidence="1">Uncharacterized protein</fullName>
    </submittedName>
</protein>
<dbReference type="STRING" id="1423802.FC56_GL000255"/>
<proteinExistence type="predicted"/>
<gene>
    <name evidence="1" type="ORF">FC56_GL000255</name>
</gene>
<sequence>MANTYEAVHRLLKDMFPSVKYPKRYNLDPNRYGNGKVMNPIYPEPMYIIQVKDGWPTHAN</sequence>
<accession>A0A0R2D048</accession>
<dbReference type="AlphaFoldDB" id="A0A0R2D048"/>
<dbReference type="PATRIC" id="fig|1423802.4.peg.261"/>
<reference evidence="1 2" key="1">
    <citation type="journal article" date="2015" name="Genome Announc.">
        <title>Expanding the biotechnology potential of lactobacilli through comparative genomics of 213 strains and associated genera.</title>
        <authorList>
            <person name="Sun Z."/>
            <person name="Harris H.M."/>
            <person name="McCann A."/>
            <person name="Guo C."/>
            <person name="Argimon S."/>
            <person name="Zhang W."/>
            <person name="Yang X."/>
            <person name="Jeffery I.B."/>
            <person name="Cooney J.C."/>
            <person name="Kagawa T.F."/>
            <person name="Liu W."/>
            <person name="Song Y."/>
            <person name="Salvetti E."/>
            <person name="Wrobel A."/>
            <person name="Rasinkangas P."/>
            <person name="Parkhill J."/>
            <person name="Rea M.C."/>
            <person name="O'Sullivan O."/>
            <person name="Ritari J."/>
            <person name="Douillard F.P."/>
            <person name="Paul Ross R."/>
            <person name="Yang R."/>
            <person name="Briner A.E."/>
            <person name="Felis G.E."/>
            <person name="de Vos W.M."/>
            <person name="Barrangou R."/>
            <person name="Klaenhammer T.R."/>
            <person name="Caufield P.W."/>
            <person name="Cui Y."/>
            <person name="Zhang H."/>
            <person name="O'Toole P.W."/>
        </authorList>
    </citation>
    <scope>NUCLEOTIDE SEQUENCE [LARGE SCALE GENOMIC DNA]</scope>
    <source>
        <strain evidence="1 2">DSM 24302</strain>
    </source>
</reference>
<keyword evidence="2" id="KW-1185">Reference proteome</keyword>
<evidence type="ECO:0000313" key="1">
    <source>
        <dbReference type="EMBL" id="KRM93542.1"/>
    </source>
</evidence>
<dbReference type="EMBL" id="AYZR01000008">
    <property type="protein sequence ID" value="KRM93542.1"/>
    <property type="molecule type" value="Genomic_DNA"/>
</dbReference>
<evidence type="ECO:0000313" key="2">
    <source>
        <dbReference type="Proteomes" id="UP000051256"/>
    </source>
</evidence>
<dbReference type="RefSeq" id="WP_252893513.1">
    <property type="nucleotide sequence ID" value="NZ_BBCR01000001.1"/>
</dbReference>
<name>A0A0R2D048_9LACO</name>
<comment type="caution">
    <text evidence="1">The sequence shown here is derived from an EMBL/GenBank/DDBJ whole genome shotgun (WGS) entry which is preliminary data.</text>
</comment>
<dbReference type="Proteomes" id="UP000051256">
    <property type="component" value="Unassembled WGS sequence"/>
</dbReference>